<keyword evidence="2" id="KW-1133">Transmembrane helix</keyword>
<feature type="transmembrane region" description="Helical" evidence="2">
    <location>
        <begin position="419"/>
        <end position="436"/>
    </location>
</feature>
<evidence type="ECO:0000313" key="3">
    <source>
        <dbReference type="EMBL" id="KAE8260396.1"/>
    </source>
</evidence>
<name>A0A177TLU6_9BASI</name>
<reference evidence="3" key="1">
    <citation type="submission" date="2016-04" db="EMBL/GenBank/DDBJ databases">
        <authorList>
            <person name="Nguyen H.D."/>
            <person name="Samba Siva P."/>
            <person name="Cullis J."/>
            <person name="Levesque C.A."/>
            <person name="Hambleton S."/>
        </authorList>
    </citation>
    <scope>NUCLEOTIDE SEQUENCE</scope>
    <source>
        <strain evidence="3">DAOMC 236416</strain>
    </source>
</reference>
<feature type="transmembrane region" description="Helical" evidence="2">
    <location>
        <begin position="377"/>
        <end position="399"/>
    </location>
</feature>
<dbReference type="Proteomes" id="UP000077521">
    <property type="component" value="Unassembled WGS sequence"/>
</dbReference>
<evidence type="ECO:0000313" key="4">
    <source>
        <dbReference type="Proteomes" id="UP000077521"/>
    </source>
</evidence>
<feature type="compositionally biased region" description="Low complexity" evidence="1">
    <location>
        <begin position="265"/>
        <end position="286"/>
    </location>
</feature>
<protein>
    <submittedName>
        <fullName evidence="3">Uncharacterized protein</fullName>
    </submittedName>
</protein>
<keyword evidence="2" id="KW-0472">Membrane</keyword>
<gene>
    <name evidence="3" type="ORF">A4X13_0g345</name>
</gene>
<feature type="region of interest" description="Disordered" evidence="1">
    <location>
        <begin position="640"/>
        <end position="693"/>
    </location>
</feature>
<comment type="caution">
    <text evidence="3">The sequence shown here is derived from an EMBL/GenBank/DDBJ whole genome shotgun (WGS) entry which is preliminary data.</text>
</comment>
<keyword evidence="2" id="KW-0812">Transmembrane</keyword>
<feature type="compositionally biased region" description="Low complexity" evidence="1">
    <location>
        <begin position="643"/>
        <end position="668"/>
    </location>
</feature>
<feature type="compositionally biased region" description="Basic residues" evidence="1">
    <location>
        <begin position="684"/>
        <end position="693"/>
    </location>
</feature>
<dbReference type="EMBL" id="LWDF02000011">
    <property type="protein sequence ID" value="KAE8260396.1"/>
    <property type="molecule type" value="Genomic_DNA"/>
</dbReference>
<accession>A0A177TLU6</accession>
<feature type="transmembrane region" description="Helical" evidence="2">
    <location>
        <begin position="494"/>
        <end position="515"/>
    </location>
</feature>
<feature type="transmembrane region" description="Helical" evidence="2">
    <location>
        <begin position="50"/>
        <end position="73"/>
    </location>
</feature>
<sequence>MAVESYADAASNAVRDSASSAYSQLKPDAHTLSLLRDVIRTASEPHILNYLVYPLGLVGLSLFLVRYSVFASARAKSDYSLDRDAIRFFSVIGLVSAAISVNYFVKNSVWSFEEFKDRAHLVGNLISPLPNPADRPHPLTVLGAHIQRSIDWLYDSQPITEAFKSLVAHEGIWFWTAERLVLISGAWLVLLQGEGHRLVLPYRALYAVIALLGPIALAQSLFFLALLTRAVPDGTLSNSVDFILAADPKGGFHALSEASKQAAAAGHAPGTAVTSTRTTTVTSTRSRFARRGLERTPSQLAMPPPNDAPLASEVLPNGQELQEEIVEEQQLTAGELDLDPPYHVLSHLTLWLTYFAASIMLWNGGRAAFDVVHAREVYSFFALSVLAPFLLPLILRLPTSLPHRMAGTLEHLHNHAKDGWLFSALFAFSTVLKLKSTYQVYTFLTRNVPVSKVSISLLVRLLLLGRPTVLQPNMLHLHHSNHGRGLFGSLNPPATIFAVLDTCLAGVATAAWILYDRARLDRVGALPRNTTIRWRLHAHLSVLAVVVLGPAAGLSLWANMRESQLSRNELKDERKLGRSLHLGPRRSAELHHHVLVQQQNTKVTIRQGQAGGSGSGTGADAALARPTDVVPALSTLDTMRNGASAASGSTSRAKTSARASSRRQSTLSPGPEDGGAEGGLQSPRVRRSTARSR</sequence>
<feature type="transmembrane region" description="Helical" evidence="2">
    <location>
        <begin position="204"/>
        <end position="227"/>
    </location>
</feature>
<feature type="transmembrane region" description="Helical" evidence="2">
    <location>
        <begin position="457"/>
        <end position="474"/>
    </location>
</feature>
<feature type="transmembrane region" description="Helical" evidence="2">
    <location>
        <begin position="85"/>
        <end position="105"/>
    </location>
</feature>
<dbReference type="AlphaFoldDB" id="A0A177TLU6"/>
<evidence type="ECO:0000256" key="1">
    <source>
        <dbReference type="SAM" id="MobiDB-lite"/>
    </source>
</evidence>
<organism evidence="3 4">
    <name type="scientific">Tilletia indica</name>
    <dbReference type="NCBI Taxonomy" id="43049"/>
    <lineage>
        <taxon>Eukaryota</taxon>
        <taxon>Fungi</taxon>
        <taxon>Dikarya</taxon>
        <taxon>Basidiomycota</taxon>
        <taxon>Ustilaginomycotina</taxon>
        <taxon>Exobasidiomycetes</taxon>
        <taxon>Tilletiales</taxon>
        <taxon>Tilletiaceae</taxon>
        <taxon>Tilletia</taxon>
    </lineage>
</organism>
<feature type="region of interest" description="Disordered" evidence="1">
    <location>
        <begin position="265"/>
        <end position="287"/>
    </location>
</feature>
<reference evidence="3" key="2">
    <citation type="journal article" date="2019" name="IMA Fungus">
        <title>Genome sequencing and comparison of five Tilletia species to identify candidate genes for the detection of regulated species infecting wheat.</title>
        <authorList>
            <person name="Nguyen H.D.T."/>
            <person name="Sultana T."/>
            <person name="Kesanakurti P."/>
            <person name="Hambleton S."/>
        </authorList>
    </citation>
    <scope>NUCLEOTIDE SEQUENCE</scope>
    <source>
        <strain evidence="3">DAOMC 236416</strain>
    </source>
</reference>
<keyword evidence="4" id="KW-1185">Reference proteome</keyword>
<proteinExistence type="predicted"/>
<feature type="transmembrane region" description="Helical" evidence="2">
    <location>
        <begin position="536"/>
        <end position="558"/>
    </location>
</feature>
<evidence type="ECO:0000256" key="2">
    <source>
        <dbReference type="SAM" id="Phobius"/>
    </source>
</evidence>
<feature type="transmembrane region" description="Helical" evidence="2">
    <location>
        <begin position="344"/>
        <end position="365"/>
    </location>
</feature>